<evidence type="ECO:0000313" key="6">
    <source>
        <dbReference type="EMBL" id="EGV66352.1"/>
    </source>
</evidence>
<evidence type="ECO:0000256" key="5">
    <source>
        <dbReference type="SAM" id="MobiDB-lite"/>
    </source>
</evidence>
<feature type="compositionally biased region" description="Basic residues" evidence="5">
    <location>
        <begin position="191"/>
        <end position="211"/>
    </location>
</feature>
<dbReference type="HOGENOM" id="CLU_029376_0_0_1"/>
<proteinExistence type="predicted"/>
<dbReference type="AlphaFoldDB" id="G3AXE2"/>
<feature type="region of interest" description="Disordered" evidence="5">
    <location>
        <begin position="181"/>
        <end position="212"/>
    </location>
</feature>
<dbReference type="InterPro" id="IPR023395">
    <property type="entry name" value="MCP_dom_sf"/>
</dbReference>
<dbReference type="eggNOG" id="ENOG502RQI2">
    <property type="taxonomic scope" value="Eukaryota"/>
</dbReference>
<evidence type="ECO:0000256" key="1">
    <source>
        <dbReference type="ARBA" id="ARBA00004370"/>
    </source>
</evidence>
<comment type="subcellular location">
    <subcellularLocation>
        <location evidence="1">Membrane</location>
    </subcellularLocation>
</comment>
<dbReference type="Gene3D" id="1.50.40.10">
    <property type="entry name" value="Mitochondrial carrier domain"/>
    <property type="match status" value="1"/>
</dbReference>
<dbReference type="Proteomes" id="UP000000707">
    <property type="component" value="Unassembled WGS sequence"/>
</dbReference>
<dbReference type="GeneID" id="18246354"/>
<dbReference type="KEGG" id="cten:18246354"/>
<accession>G3AXE2</accession>
<evidence type="ECO:0000256" key="2">
    <source>
        <dbReference type="ARBA" id="ARBA00022692"/>
    </source>
</evidence>
<name>G3AXE2_CANTC</name>
<sequence length="509" mass="57818">MSGDTDLRPYYNPDTFDAGYSVIYKPGVGLVDPHTGASVTSSIHPILNNSSTGRYNPGANIGLRGMAAMSKDSQEKDYFNDLEFSEYFDLNNLGALLRNLFWNFLKNYVKVIVLQPLEITRLVLQVGTFDFQKKPVQTAKQPLPRLMDESSELTPQVSQQFSDDDSDFEVNYFQSLEKSKSSLTPEVGSPRKSRAKSPSKSKKLSKKKHKIQPVSKHTVDIIAAIVSKDGPNALFRGLNAQFIHQSLSHTIEAWITGFLSPFLGIPDPFFLDLTHSTEPLRSLCLSVSACVLTGIILIPLDLVKVRLMITQFNKPYNKDADADLEMGEQLHTPQSTRSIRESLRNYPVELLVRPPMSISFLTVLHQFATSIFRKSAPYLLFIRFNIDQYSSPSWYTIFNLLLSIMEFFIKLPVENLLRKQQVSFLLQPKSLKLDPMRVVTIDNPDRDLIVDFNHEWKHTDIKDNKFKSTWRSLVNLGLFNGWRVGVLNIIGFWGYKIVQSGASIQEEKL</sequence>
<keyword evidence="3" id="KW-1133">Transmembrane helix</keyword>
<dbReference type="GO" id="GO:0016020">
    <property type="term" value="C:membrane"/>
    <property type="evidence" value="ECO:0007669"/>
    <property type="project" value="UniProtKB-SubCell"/>
</dbReference>
<dbReference type="SUPFAM" id="SSF103506">
    <property type="entry name" value="Mitochondrial carrier"/>
    <property type="match status" value="1"/>
</dbReference>
<dbReference type="RefSeq" id="XP_006683610.1">
    <property type="nucleotide sequence ID" value="XM_006683547.1"/>
</dbReference>
<keyword evidence="2" id="KW-0812">Transmembrane</keyword>
<protein>
    <submittedName>
        <fullName evidence="6">Mitochondrial carrier</fullName>
    </submittedName>
</protein>
<dbReference type="OrthoDB" id="77989at2759"/>
<dbReference type="EMBL" id="GL996510">
    <property type="protein sequence ID" value="EGV66352.1"/>
    <property type="molecule type" value="Genomic_DNA"/>
</dbReference>
<evidence type="ECO:0000256" key="4">
    <source>
        <dbReference type="ARBA" id="ARBA00023136"/>
    </source>
</evidence>
<evidence type="ECO:0000313" key="7">
    <source>
        <dbReference type="Proteomes" id="UP000000707"/>
    </source>
</evidence>
<reference evidence="6 7" key="1">
    <citation type="journal article" date="2011" name="Proc. Natl. Acad. Sci. U.S.A.">
        <title>Comparative genomics of xylose-fermenting fungi for enhanced biofuel production.</title>
        <authorList>
            <person name="Wohlbach D.J."/>
            <person name="Kuo A."/>
            <person name="Sato T.K."/>
            <person name="Potts K.M."/>
            <person name="Salamov A.A."/>
            <person name="LaButti K.M."/>
            <person name="Sun H."/>
            <person name="Clum A."/>
            <person name="Pangilinan J.L."/>
            <person name="Lindquist E.A."/>
            <person name="Lucas S."/>
            <person name="Lapidus A."/>
            <person name="Jin M."/>
            <person name="Gunawan C."/>
            <person name="Balan V."/>
            <person name="Dale B.E."/>
            <person name="Jeffries T.W."/>
            <person name="Zinkel R."/>
            <person name="Barry K.W."/>
            <person name="Grigoriev I.V."/>
            <person name="Gasch A.P."/>
        </authorList>
    </citation>
    <scope>NUCLEOTIDE SEQUENCE [LARGE SCALE GENOMIC DNA]</scope>
    <source>
        <strain evidence="7">ATCC 10573 / BCRC 21748 / CBS 615 / JCM 9827 / NBRC 10315 / NRRL Y-1498 / VKM Y-70</strain>
    </source>
</reference>
<keyword evidence="7" id="KW-1185">Reference proteome</keyword>
<dbReference type="STRING" id="590646.G3AXE2"/>
<evidence type="ECO:0000256" key="3">
    <source>
        <dbReference type="ARBA" id="ARBA00022989"/>
    </source>
</evidence>
<gene>
    <name evidence="6" type="ORF">CANTEDRAFT_112102</name>
</gene>
<organism evidence="7">
    <name type="scientific">Candida tenuis (strain ATCC 10573 / BCRC 21748 / CBS 615 / JCM 9827 / NBRC 10315 / NRRL Y-1498 / VKM Y-70)</name>
    <name type="common">Yeast</name>
    <name type="synonym">Yamadazyma tenuis</name>
    <dbReference type="NCBI Taxonomy" id="590646"/>
    <lineage>
        <taxon>Eukaryota</taxon>
        <taxon>Fungi</taxon>
        <taxon>Dikarya</taxon>
        <taxon>Ascomycota</taxon>
        <taxon>Saccharomycotina</taxon>
        <taxon>Pichiomycetes</taxon>
        <taxon>Debaryomycetaceae</taxon>
        <taxon>Yamadazyma</taxon>
    </lineage>
</organism>
<keyword evidence="4" id="KW-0472">Membrane</keyword>